<feature type="transmembrane region" description="Helical" evidence="2">
    <location>
        <begin position="20"/>
        <end position="45"/>
    </location>
</feature>
<dbReference type="Pfam" id="PF01554">
    <property type="entry name" value="MatE"/>
    <property type="match status" value="2"/>
</dbReference>
<name>A0A0V0QXY9_PSEPJ</name>
<feature type="transmembrane region" description="Helical" evidence="2">
    <location>
        <begin position="542"/>
        <end position="565"/>
    </location>
</feature>
<evidence type="ECO:0000256" key="2">
    <source>
        <dbReference type="SAM" id="Phobius"/>
    </source>
</evidence>
<feature type="transmembrane region" description="Helical" evidence="2">
    <location>
        <begin position="518"/>
        <end position="536"/>
    </location>
</feature>
<keyword evidence="4" id="KW-1185">Reference proteome</keyword>
<reference evidence="3 4" key="1">
    <citation type="journal article" date="2015" name="Sci. Rep.">
        <title>Genome of the facultative scuticociliatosis pathogen Pseudocohnilembus persalinus provides insight into its virulence through horizontal gene transfer.</title>
        <authorList>
            <person name="Xiong J."/>
            <person name="Wang G."/>
            <person name="Cheng J."/>
            <person name="Tian M."/>
            <person name="Pan X."/>
            <person name="Warren A."/>
            <person name="Jiang C."/>
            <person name="Yuan D."/>
            <person name="Miao W."/>
        </authorList>
    </citation>
    <scope>NUCLEOTIDE SEQUENCE [LARGE SCALE GENOMIC DNA]</scope>
    <source>
        <strain evidence="3">36N120E</strain>
    </source>
</reference>
<dbReference type="GO" id="GO:0015297">
    <property type="term" value="F:antiporter activity"/>
    <property type="evidence" value="ECO:0007669"/>
    <property type="project" value="InterPro"/>
</dbReference>
<dbReference type="EMBL" id="LDAU01000085">
    <property type="protein sequence ID" value="KRX07199.1"/>
    <property type="molecule type" value="Genomic_DNA"/>
</dbReference>
<dbReference type="GO" id="GO:0016020">
    <property type="term" value="C:membrane"/>
    <property type="evidence" value="ECO:0007669"/>
    <property type="project" value="InterPro"/>
</dbReference>
<dbReference type="InterPro" id="IPR002528">
    <property type="entry name" value="MATE_fam"/>
</dbReference>
<organism evidence="3 4">
    <name type="scientific">Pseudocohnilembus persalinus</name>
    <name type="common">Ciliate</name>
    <dbReference type="NCBI Taxonomy" id="266149"/>
    <lineage>
        <taxon>Eukaryota</taxon>
        <taxon>Sar</taxon>
        <taxon>Alveolata</taxon>
        <taxon>Ciliophora</taxon>
        <taxon>Intramacronucleata</taxon>
        <taxon>Oligohymenophorea</taxon>
        <taxon>Scuticociliatia</taxon>
        <taxon>Philasterida</taxon>
        <taxon>Pseudocohnilembidae</taxon>
        <taxon>Pseudocohnilembus</taxon>
    </lineage>
</organism>
<dbReference type="OrthoDB" id="292562at2759"/>
<feature type="transmembrane region" description="Helical" evidence="2">
    <location>
        <begin position="267"/>
        <end position="285"/>
    </location>
</feature>
<keyword evidence="2" id="KW-1133">Transmembrane helix</keyword>
<feature type="transmembrane region" description="Helical" evidence="2">
    <location>
        <begin position="484"/>
        <end position="506"/>
    </location>
</feature>
<dbReference type="OMA" id="IAMAFNT"/>
<keyword evidence="2" id="KW-0472">Membrane</keyword>
<feature type="transmembrane region" description="Helical" evidence="2">
    <location>
        <begin position="185"/>
        <end position="211"/>
    </location>
</feature>
<feature type="transmembrane region" description="Helical" evidence="2">
    <location>
        <begin position="445"/>
        <end position="464"/>
    </location>
</feature>
<comment type="similarity">
    <text evidence="1">Belongs to the multi antimicrobial extrusion (MATE) (TC 2.A.66.1) family.</text>
</comment>
<sequence length="602" mass="68545">MKNKYSLQNFEQISYNNQLIIFDCIILVGGLFLQIMFKMTCIAYLQKFNLVKLTFNKVKFNNYLIKKFRKQQKLYDNDDKKEKSDIQNHFDQVNINDQDSPLTSPLKPTPNENLQRNSFYSIKSQQDDPNLEFSKLSFSVKMEMVKNIFQNACFICFGTLLQMFILSINIHFVGTLEDPLPLSSLGFAILITNCMGGMLLSGFNQGCGSFVGRAHGKNEKQLIQNYFNKGLLTLVVIYIVYSIIMVNCDYILIFLGQNEDLSYLTRYIGSAILPGVFLNYVFDLLRNYLNGQEIYKMPMIILASSIPFHYIICSILFGSFGLQGAIYATNITYTINFIAMLVYLKYIGKTPILSTNHLMWNYQQYFKENSAIALPLQIDVLGFEINSILVGYLNDMKQFGAQVSFSNYSGLFFSVPIGIGVSIMLATSNAIGRNKNIAVKNYYKLSYICALGFGLIFMTIQFAMCKYASNYYTSDEEIQYYFQLIMYVYAPVSVGDFVAQALAGYMKAIGKSKEGLKFFILAYYVIGIPASAYFGLGTSLEVVGFWVGFGISIFVVNCLMIYYLSTIDVDAEVHRIYNKLLDEVLYLNNKNDQELADIKADL</sequence>
<evidence type="ECO:0000256" key="1">
    <source>
        <dbReference type="ARBA" id="ARBA00010199"/>
    </source>
</evidence>
<feature type="transmembrane region" description="Helical" evidence="2">
    <location>
        <begin position="326"/>
        <end position="348"/>
    </location>
</feature>
<dbReference type="PANTHER" id="PTHR11206">
    <property type="entry name" value="MULTIDRUG RESISTANCE PROTEIN"/>
    <property type="match status" value="1"/>
</dbReference>
<evidence type="ECO:0008006" key="5">
    <source>
        <dbReference type="Google" id="ProtNLM"/>
    </source>
</evidence>
<dbReference type="AlphaFoldDB" id="A0A0V0QXY9"/>
<comment type="caution">
    <text evidence="3">The sequence shown here is derived from an EMBL/GenBank/DDBJ whole genome shotgun (WGS) entry which is preliminary data.</text>
</comment>
<evidence type="ECO:0000313" key="4">
    <source>
        <dbReference type="Proteomes" id="UP000054937"/>
    </source>
</evidence>
<feature type="transmembrane region" description="Helical" evidence="2">
    <location>
        <begin position="369"/>
        <end position="393"/>
    </location>
</feature>
<keyword evidence="2" id="KW-0812">Transmembrane</keyword>
<dbReference type="Proteomes" id="UP000054937">
    <property type="component" value="Unassembled WGS sequence"/>
</dbReference>
<feature type="transmembrane region" description="Helical" evidence="2">
    <location>
        <begin position="297"/>
        <end position="320"/>
    </location>
</feature>
<dbReference type="InParanoid" id="A0A0V0QXY9"/>
<feature type="transmembrane region" description="Helical" evidence="2">
    <location>
        <begin position="152"/>
        <end position="173"/>
    </location>
</feature>
<protein>
    <recommendedName>
        <fullName evidence="5">Multi antimicrobial extrusion protein</fullName>
    </recommendedName>
</protein>
<dbReference type="GO" id="GO:0042910">
    <property type="term" value="F:xenobiotic transmembrane transporter activity"/>
    <property type="evidence" value="ECO:0007669"/>
    <property type="project" value="InterPro"/>
</dbReference>
<evidence type="ECO:0000313" key="3">
    <source>
        <dbReference type="EMBL" id="KRX07199.1"/>
    </source>
</evidence>
<gene>
    <name evidence="3" type="ORF">PPERSA_00356</name>
</gene>
<accession>A0A0V0QXY9</accession>
<proteinExistence type="inferred from homology"/>
<feature type="transmembrane region" description="Helical" evidence="2">
    <location>
        <begin position="231"/>
        <end position="255"/>
    </location>
</feature>
<feature type="transmembrane region" description="Helical" evidence="2">
    <location>
        <begin position="405"/>
        <end position="425"/>
    </location>
</feature>